<evidence type="ECO:0000313" key="3">
    <source>
        <dbReference type="Proteomes" id="UP001549921"/>
    </source>
</evidence>
<dbReference type="PANTHER" id="PTHR45913:SF19">
    <property type="entry name" value="LOW QUALITY PROTEIN: ZINC FINGER BED DOMAIN-CONTAINING PROTEIN 5-LIKE"/>
    <property type="match status" value="1"/>
</dbReference>
<proteinExistence type="predicted"/>
<organism evidence="2 3">
    <name type="scientific">Loxostege sticticalis</name>
    <name type="common">Beet webworm moth</name>
    <dbReference type="NCBI Taxonomy" id="481309"/>
    <lineage>
        <taxon>Eukaryota</taxon>
        <taxon>Metazoa</taxon>
        <taxon>Ecdysozoa</taxon>
        <taxon>Arthropoda</taxon>
        <taxon>Hexapoda</taxon>
        <taxon>Insecta</taxon>
        <taxon>Pterygota</taxon>
        <taxon>Neoptera</taxon>
        <taxon>Endopterygota</taxon>
        <taxon>Lepidoptera</taxon>
        <taxon>Glossata</taxon>
        <taxon>Ditrysia</taxon>
        <taxon>Pyraloidea</taxon>
        <taxon>Crambidae</taxon>
        <taxon>Pyraustinae</taxon>
        <taxon>Loxostege</taxon>
    </lineage>
</organism>
<evidence type="ECO:0008006" key="4">
    <source>
        <dbReference type="Google" id="ProtNLM"/>
    </source>
</evidence>
<evidence type="ECO:0000313" key="2">
    <source>
        <dbReference type="EMBL" id="KAL0822667.1"/>
    </source>
</evidence>
<dbReference type="PANTHER" id="PTHR45913">
    <property type="entry name" value="EPM2A-INTERACTING PROTEIN 1"/>
    <property type="match status" value="1"/>
</dbReference>
<reference evidence="2 3" key="1">
    <citation type="submission" date="2024-06" db="EMBL/GenBank/DDBJ databases">
        <title>A chromosome-level genome assembly of beet webworm, Loxostege sticticalis.</title>
        <authorList>
            <person name="Zhang Y."/>
        </authorList>
    </citation>
    <scope>NUCLEOTIDE SEQUENCE [LARGE SCALE GENOMIC DNA]</scope>
    <source>
        <strain evidence="2">AQ028</strain>
        <tissue evidence="2">Male pupae</tissue>
    </source>
</reference>
<sequence>MDKFLKRQTEPSTSGGSDETKTKKKRLYDENYLKFGFTVIDNKPQCVICYETLSRESMKPSKLLRHLNTKHPNEKNKPVNYFERKLKALQHQKSAVVQMSNVNEKALLASYRIALRVAKAGKPHTIAENLILPAALDMAEVMFGKQEVEKLKSIPLSDNTIQRRISDMATDVRDQVIEKIRESTFVALQFDESTDIADCAQFVAFVRFESNEKLMEEILFCRALPTNTTGQCLHNMFLEATDMNIDWENKCIAICSDGAKAMTGANSGFIARLKEQMPNTCWTHCFLHRQALAAKTLPTEYGQVLNVIVKMVNSIKGKALQTRLFRKICEDMGALHQNLLYHTEVRWLSRGKVLARVLELRAELLIYLQQNTPNLFVIPNSF</sequence>
<gene>
    <name evidence="2" type="ORF">ABMA28_004690</name>
</gene>
<evidence type="ECO:0000256" key="1">
    <source>
        <dbReference type="SAM" id="MobiDB-lite"/>
    </source>
</evidence>
<accession>A0ABD0SS33</accession>
<dbReference type="EMBL" id="JBEDNZ010000016">
    <property type="protein sequence ID" value="KAL0822667.1"/>
    <property type="molecule type" value="Genomic_DNA"/>
</dbReference>
<feature type="region of interest" description="Disordered" evidence="1">
    <location>
        <begin position="1"/>
        <end position="22"/>
    </location>
</feature>
<dbReference type="AlphaFoldDB" id="A0ABD0SS33"/>
<name>A0ABD0SS33_LOXSC</name>
<dbReference type="Proteomes" id="UP001549921">
    <property type="component" value="Unassembled WGS sequence"/>
</dbReference>
<protein>
    <recommendedName>
        <fullName evidence="4">Transposase</fullName>
    </recommendedName>
</protein>
<comment type="caution">
    <text evidence="2">The sequence shown here is derived from an EMBL/GenBank/DDBJ whole genome shotgun (WGS) entry which is preliminary data.</text>
</comment>